<dbReference type="EMBL" id="BLLS01000255">
    <property type="protein sequence ID" value="GFH88583.1"/>
    <property type="molecule type" value="Genomic_DNA"/>
</dbReference>
<dbReference type="AlphaFoldDB" id="A0A7J0A851"/>
<reference evidence="2 3" key="1">
    <citation type="journal article" date="2020" name="Microbiome">
        <title>Single-cell genomics of uncultured bacteria reveals dietary fiber responders in the mouse gut microbiota.</title>
        <authorList>
            <person name="Chijiiwa R."/>
            <person name="Hosokawa M."/>
            <person name="Kogawa M."/>
            <person name="Nishikawa Y."/>
            <person name="Ide K."/>
            <person name="Sakanashi C."/>
            <person name="Takahashi K."/>
            <person name="Takeyama H."/>
        </authorList>
    </citation>
    <scope>NUCLEOTIDE SEQUENCE [LARGE SCALE GENOMIC DNA]</scope>
    <source>
        <strain evidence="2">IMSAGC_001</strain>
    </source>
</reference>
<evidence type="ECO:0000313" key="2">
    <source>
        <dbReference type="EMBL" id="GFH88583.1"/>
    </source>
</evidence>
<comment type="caution">
    <text evidence="2">The sequence shown here is derived from an EMBL/GenBank/DDBJ whole genome shotgun (WGS) entry which is preliminary data.</text>
</comment>
<name>A0A7J0A851_9BACE</name>
<sequence>MYNNKPLIYLDEIQNVVGWEKFARRLADSKYKVFITESNAQMLGKEIYTTLGGRYVAMEI</sequence>
<protein>
    <recommendedName>
        <fullName evidence="1">AAA domain-containing protein</fullName>
    </recommendedName>
</protein>
<dbReference type="InterPro" id="IPR041682">
    <property type="entry name" value="AAA_14"/>
</dbReference>
<feature type="domain" description="AAA" evidence="1">
    <location>
        <begin position="3"/>
        <end position="60"/>
    </location>
</feature>
<dbReference type="Proteomes" id="UP000491181">
    <property type="component" value="Unassembled WGS sequence"/>
</dbReference>
<dbReference type="PANTHER" id="PTHR33295:SF8">
    <property type="entry name" value="AAA+ ATPASE DOMAIN-CONTAINING PROTEIN"/>
    <property type="match status" value="1"/>
</dbReference>
<proteinExistence type="predicted"/>
<evidence type="ECO:0000259" key="1">
    <source>
        <dbReference type="Pfam" id="PF13173"/>
    </source>
</evidence>
<evidence type="ECO:0000313" key="3">
    <source>
        <dbReference type="Proteomes" id="UP000491181"/>
    </source>
</evidence>
<accession>A0A7J0A851</accession>
<organism evidence="2 3">
    <name type="scientific">Bacteroides acidifaciens</name>
    <dbReference type="NCBI Taxonomy" id="85831"/>
    <lineage>
        <taxon>Bacteria</taxon>
        <taxon>Pseudomonadati</taxon>
        <taxon>Bacteroidota</taxon>
        <taxon>Bacteroidia</taxon>
        <taxon>Bacteroidales</taxon>
        <taxon>Bacteroidaceae</taxon>
        <taxon>Bacteroides</taxon>
    </lineage>
</organism>
<dbReference type="RefSeq" id="WP_228099390.1">
    <property type="nucleotide sequence ID" value="NZ_BLLS01000255.1"/>
</dbReference>
<dbReference type="PANTHER" id="PTHR33295">
    <property type="entry name" value="ATPASE"/>
    <property type="match status" value="1"/>
</dbReference>
<gene>
    <name evidence="2" type="ORF">IMSAGC001_04026</name>
</gene>
<dbReference type="Pfam" id="PF13173">
    <property type="entry name" value="AAA_14"/>
    <property type="match status" value="1"/>
</dbReference>